<keyword evidence="2" id="KW-1185">Reference proteome</keyword>
<sequence>MNFGQLIIISKMMMIGKILRIHQISSEQVKDEFFDAFSKSDAFKEIDHNTLLEALANPKKIEIFMSSMSIITHFDLQILRQK</sequence>
<accession>A0A9N9GKW1</accession>
<proteinExistence type="predicted"/>
<gene>
    <name evidence="1" type="ORF">FCALED_LOCUS8986</name>
</gene>
<dbReference type="AlphaFoldDB" id="A0A9N9GKW1"/>
<organism evidence="1 2">
    <name type="scientific">Funneliformis caledonium</name>
    <dbReference type="NCBI Taxonomy" id="1117310"/>
    <lineage>
        <taxon>Eukaryota</taxon>
        <taxon>Fungi</taxon>
        <taxon>Fungi incertae sedis</taxon>
        <taxon>Mucoromycota</taxon>
        <taxon>Glomeromycotina</taxon>
        <taxon>Glomeromycetes</taxon>
        <taxon>Glomerales</taxon>
        <taxon>Glomeraceae</taxon>
        <taxon>Funneliformis</taxon>
    </lineage>
</organism>
<dbReference type="Proteomes" id="UP000789570">
    <property type="component" value="Unassembled WGS sequence"/>
</dbReference>
<evidence type="ECO:0000313" key="1">
    <source>
        <dbReference type="EMBL" id="CAG8609245.1"/>
    </source>
</evidence>
<evidence type="ECO:0000313" key="2">
    <source>
        <dbReference type="Proteomes" id="UP000789570"/>
    </source>
</evidence>
<dbReference type="OrthoDB" id="10577439at2759"/>
<protein>
    <submittedName>
        <fullName evidence="1">12475_t:CDS:1</fullName>
    </submittedName>
</protein>
<dbReference type="EMBL" id="CAJVPQ010002814">
    <property type="protein sequence ID" value="CAG8609245.1"/>
    <property type="molecule type" value="Genomic_DNA"/>
</dbReference>
<comment type="caution">
    <text evidence="1">The sequence shown here is derived from an EMBL/GenBank/DDBJ whole genome shotgun (WGS) entry which is preliminary data.</text>
</comment>
<reference evidence="1" key="1">
    <citation type="submission" date="2021-06" db="EMBL/GenBank/DDBJ databases">
        <authorList>
            <person name="Kallberg Y."/>
            <person name="Tangrot J."/>
            <person name="Rosling A."/>
        </authorList>
    </citation>
    <scope>NUCLEOTIDE SEQUENCE</scope>
    <source>
        <strain evidence="1">UK204</strain>
    </source>
</reference>
<name>A0A9N9GKW1_9GLOM</name>